<dbReference type="Proteomes" id="UP000001962">
    <property type="component" value="Chromosome"/>
</dbReference>
<accession>Q0A9Y8</accession>
<evidence type="ECO:0000313" key="1">
    <source>
        <dbReference type="EMBL" id="ABI56349.1"/>
    </source>
</evidence>
<reference evidence="2" key="1">
    <citation type="submission" date="2006-08" db="EMBL/GenBank/DDBJ databases">
        <title>Complete sequence of Alkalilimnicola ehrilichei MLHE-1.</title>
        <authorList>
            <person name="Copeland A."/>
            <person name="Lucas S."/>
            <person name="Lapidus A."/>
            <person name="Barry K."/>
            <person name="Detter J.C."/>
            <person name="Glavina del Rio T."/>
            <person name="Hammon N."/>
            <person name="Israni S."/>
            <person name="Dalin E."/>
            <person name="Tice H."/>
            <person name="Pitluck S."/>
            <person name="Sims D."/>
            <person name="Brettin T."/>
            <person name="Bruce D."/>
            <person name="Han C."/>
            <person name="Tapia R."/>
            <person name="Gilna P."/>
            <person name="Schmutz J."/>
            <person name="Larimer F."/>
            <person name="Land M."/>
            <person name="Hauser L."/>
            <person name="Kyrpides N."/>
            <person name="Mikhailova N."/>
            <person name="Oremland R.S."/>
            <person name="Hoeft S.E."/>
            <person name="Switzer-Blum J."/>
            <person name="Kulp T."/>
            <person name="King G."/>
            <person name="Tabita R."/>
            <person name="Witte B."/>
            <person name="Santini J.M."/>
            <person name="Basu P."/>
            <person name="Hollibaugh J.T."/>
            <person name="Xie G."/>
            <person name="Stolz J.F."/>
            <person name="Richardson P."/>
        </authorList>
    </citation>
    <scope>NUCLEOTIDE SEQUENCE [LARGE SCALE GENOMIC DNA]</scope>
    <source>
        <strain evidence="2">ATCC BAA-1101 / DSM 17681 / MLHE-1</strain>
    </source>
</reference>
<name>Q0A9Y8_ALKEH</name>
<sequence length="150" mass="16216">MESCEQCPGGEGCHGRSLAPVLRRVYALHAAGVTNKFDLLDRLSDEDEALLEQHARGLTTVCWTRAALTASATLLAEQPADDDTPPAEAVEARLAAILAAFERFPWRIDDLVDAAPELYDLVAAESDGQAAVSRLGRRPFGKLCKRAVWG</sequence>
<gene>
    <name evidence="1" type="ordered locus">Mlg_0996</name>
</gene>
<dbReference type="HOGENOM" id="CLU_1736696_0_0_6"/>
<proteinExistence type="predicted"/>
<dbReference type="KEGG" id="aeh:Mlg_0996"/>
<dbReference type="AlphaFoldDB" id="Q0A9Y8"/>
<organism evidence="1 2">
    <name type="scientific">Alkalilimnicola ehrlichii (strain ATCC BAA-1101 / DSM 17681 / MLHE-1)</name>
    <dbReference type="NCBI Taxonomy" id="187272"/>
    <lineage>
        <taxon>Bacteria</taxon>
        <taxon>Pseudomonadati</taxon>
        <taxon>Pseudomonadota</taxon>
        <taxon>Gammaproteobacteria</taxon>
        <taxon>Chromatiales</taxon>
        <taxon>Ectothiorhodospiraceae</taxon>
        <taxon>Alkalilimnicola</taxon>
    </lineage>
</organism>
<evidence type="ECO:0000313" key="2">
    <source>
        <dbReference type="Proteomes" id="UP000001962"/>
    </source>
</evidence>
<dbReference type="RefSeq" id="WP_011628744.1">
    <property type="nucleotide sequence ID" value="NC_008340.1"/>
</dbReference>
<protein>
    <submittedName>
        <fullName evidence="1">Uncharacterized protein</fullName>
    </submittedName>
</protein>
<keyword evidence="2" id="KW-1185">Reference proteome</keyword>
<dbReference type="EMBL" id="CP000453">
    <property type="protein sequence ID" value="ABI56349.1"/>
    <property type="molecule type" value="Genomic_DNA"/>
</dbReference>